<dbReference type="PANTHER" id="PTHR48004:SF73">
    <property type="entry name" value="RECEPTOR-LIKE PROTEIN 16-RELATED"/>
    <property type="match status" value="1"/>
</dbReference>
<evidence type="ECO:0000259" key="7">
    <source>
        <dbReference type="Pfam" id="PF08263"/>
    </source>
</evidence>
<proteinExistence type="predicted"/>
<feature type="compositionally biased region" description="Polar residues" evidence="6">
    <location>
        <begin position="441"/>
        <end position="454"/>
    </location>
</feature>
<evidence type="ECO:0000256" key="6">
    <source>
        <dbReference type="SAM" id="MobiDB-lite"/>
    </source>
</evidence>
<dbReference type="Gene3D" id="3.80.10.10">
    <property type="entry name" value="Ribonuclease Inhibitor"/>
    <property type="match status" value="1"/>
</dbReference>
<accession>A0ABQ5AB23</accession>
<evidence type="ECO:0000256" key="5">
    <source>
        <dbReference type="ARBA" id="ARBA00023136"/>
    </source>
</evidence>
<name>A0ABQ5AB23_9ASTR</name>
<evidence type="ECO:0000256" key="2">
    <source>
        <dbReference type="ARBA" id="ARBA00022692"/>
    </source>
</evidence>
<organism evidence="8 9">
    <name type="scientific">Tanacetum coccineum</name>
    <dbReference type="NCBI Taxonomy" id="301880"/>
    <lineage>
        <taxon>Eukaryota</taxon>
        <taxon>Viridiplantae</taxon>
        <taxon>Streptophyta</taxon>
        <taxon>Embryophyta</taxon>
        <taxon>Tracheophyta</taxon>
        <taxon>Spermatophyta</taxon>
        <taxon>Magnoliopsida</taxon>
        <taxon>eudicotyledons</taxon>
        <taxon>Gunneridae</taxon>
        <taxon>Pentapetalae</taxon>
        <taxon>asterids</taxon>
        <taxon>campanulids</taxon>
        <taxon>Asterales</taxon>
        <taxon>Asteraceae</taxon>
        <taxon>Asteroideae</taxon>
        <taxon>Anthemideae</taxon>
        <taxon>Anthemidinae</taxon>
        <taxon>Tanacetum</taxon>
    </lineage>
</organism>
<keyword evidence="4" id="KW-1133">Transmembrane helix</keyword>
<feature type="compositionally biased region" description="Basic and acidic residues" evidence="6">
    <location>
        <begin position="455"/>
        <end position="475"/>
    </location>
</feature>
<feature type="domain" description="Leucine-rich repeat-containing N-terminal plant-type" evidence="7">
    <location>
        <begin position="41"/>
        <end position="79"/>
    </location>
</feature>
<evidence type="ECO:0000256" key="4">
    <source>
        <dbReference type="ARBA" id="ARBA00022989"/>
    </source>
</evidence>
<keyword evidence="5" id="KW-0472">Membrane</keyword>
<dbReference type="SMART" id="SM00369">
    <property type="entry name" value="LRR_TYP"/>
    <property type="match status" value="2"/>
</dbReference>
<dbReference type="InterPro" id="IPR001611">
    <property type="entry name" value="Leu-rich_rpt"/>
</dbReference>
<dbReference type="Pfam" id="PF00560">
    <property type="entry name" value="LRR_1"/>
    <property type="match status" value="3"/>
</dbReference>
<dbReference type="InterPro" id="IPR003591">
    <property type="entry name" value="Leu-rich_rpt_typical-subtyp"/>
</dbReference>
<evidence type="ECO:0000256" key="3">
    <source>
        <dbReference type="ARBA" id="ARBA00022737"/>
    </source>
</evidence>
<dbReference type="SUPFAM" id="SSF52058">
    <property type="entry name" value="L domain-like"/>
    <property type="match status" value="1"/>
</dbReference>
<keyword evidence="2" id="KW-0812">Transmembrane</keyword>
<dbReference type="PANTHER" id="PTHR48004">
    <property type="entry name" value="OS01G0149700 PROTEIN"/>
    <property type="match status" value="1"/>
</dbReference>
<keyword evidence="1" id="KW-0433">Leucine-rich repeat</keyword>
<sequence length="515" mass="58676">MKSPQEIICLSASSRVSFLFYGLAITCLTSTTVSASYGGNETDYLALLSFKSKITHDPYQVLASWNHSFHFCQWSGVSCGKRHKRVIALQLGSQGLEGSLSPHVGNLSFLRELYLRNNSFQETIPRELGRLSRLRRLYLDENKFSGVILANLSGCSNLEELVIGRNKLGGSIPKEMSLLSKLYLLVIEFNKLTGGIPPFLGNITSMEVFSVVENPLGGHIPDAFGLWKSLTGFGCGLCNLYGSIPHSIFNLSLLVNLSFYENHLTGTLPLEIGNQLPNLELLQLWGNKLTGVRPPSISNCSKLRLLEMANNSFKLINPLAYIYMKEKEFIEIPQPDDTKYDWSYGSILGIIEDRLCIFNTGYNDRPKGIWVMKNYNVKPFWELLPDDYGMKDYVVHYMNMITDLDHRKNTSFFCADKMRRFRDAKYIGSPIFVQTLVSPYSNNEKSSHTKNQNRGVKDYRDIEEVNVLKDEETERKKRKDSRNIQMSGSKEKREIDEIWEGGEKKRKRNTDKSNN</sequence>
<dbReference type="InterPro" id="IPR052941">
    <property type="entry name" value="StomDev_PlantInt_Reg"/>
</dbReference>
<evidence type="ECO:0000256" key="1">
    <source>
        <dbReference type="ARBA" id="ARBA00022614"/>
    </source>
</evidence>
<dbReference type="Pfam" id="PF08263">
    <property type="entry name" value="LRRNT_2"/>
    <property type="match status" value="1"/>
</dbReference>
<reference evidence="8" key="1">
    <citation type="journal article" date="2022" name="Int. J. Mol. Sci.">
        <title>Draft Genome of Tanacetum Coccineum: Genomic Comparison of Closely Related Tanacetum-Family Plants.</title>
        <authorList>
            <person name="Yamashiro T."/>
            <person name="Shiraishi A."/>
            <person name="Nakayama K."/>
            <person name="Satake H."/>
        </authorList>
    </citation>
    <scope>NUCLEOTIDE SEQUENCE</scope>
</reference>
<evidence type="ECO:0000313" key="9">
    <source>
        <dbReference type="Proteomes" id="UP001151760"/>
    </source>
</evidence>
<protein>
    <submittedName>
        <fullName evidence="8">Leucine-rich repeat protein</fullName>
    </submittedName>
</protein>
<keyword evidence="3" id="KW-0677">Repeat</keyword>
<dbReference type="Proteomes" id="UP001151760">
    <property type="component" value="Unassembled WGS sequence"/>
</dbReference>
<feature type="region of interest" description="Disordered" evidence="6">
    <location>
        <begin position="441"/>
        <end position="515"/>
    </location>
</feature>
<dbReference type="InterPro" id="IPR032675">
    <property type="entry name" value="LRR_dom_sf"/>
</dbReference>
<reference evidence="8" key="2">
    <citation type="submission" date="2022-01" db="EMBL/GenBank/DDBJ databases">
        <authorList>
            <person name="Yamashiro T."/>
            <person name="Shiraishi A."/>
            <person name="Satake H."/>
            <person name="Nakayama K."/>
        </authorList>
    </citation>
    <scope>NUCLEOTIDE SEQUENCE</scope>
</reference>
<gene>
    <name evidence="8" type="ORF">Tco_0819393</name>
</gene>
<comment type="caution">
    <text evidence="8">The sequence shown here is derived from an EMBL/GenBank/DDBJ whole genome shotgun (WGS) entry which is preliminary data.</text>
</comment>
<dbReference type="EMBL" id="BQNB010012027">
    <property type="protein sequence ID" value="GJS98223.1"/>
    <property type="molecule type" value="Genomic_DNA"/>
</dbReference>
<dbReference type="InterPro" id="IPR013210">
    <property type="entry name" value="LRR_N_plant-typ"/>
</dbReference>
<evidence type="ECO:0000313" key="8">
    <source>
        <dbReference type="EMBL" id="GJS98223.1"/>
    </source>
</evidence>
<keyword evidence="9" id="KW-1185">Reference proteome</keyword>